<dbReference type="EMBL" id="JAGKQH010000007">
    <property type="protein sequence ID" value="KAG6595466.1"/>
    <property type="molecule type" value="Genomic_DNA"/>
</dbReference>
<accession>A0AAV6NEH1</accession>
<comment type="caution">
    <text evidence="1">The sequence shown here is derived from an EMBL/GenBank/DDBJ whole genome shotgun (WGS) entry which is preliminary data.</text>
</comment>
<proteinExistence type="predicted"/>
<gene>
    <name evidence="1" type="ORF">SDJN03_12019</name>
</gene>
<keyword evidence="2" id="KW-1185">Reference proteome</keyword>
<sequence length="76" mass="9172">MDVENYARKPPENFPSHRRLYQKIRFLNLQQQPTRFIQIHVYVVLMRRDDVAARGNGDVEHRISSWFVFALLLLFL</sequence>
<reference evidence="1 2" key="1">
    <citation type="journal article" date="2021" name="Hortic Res">
        <title>The domestication of Cucurbita argyrosperma as revealed by the genome of its wild relative.</title>
        <authorList>
            <person name="Barrera-Redondo J."/>
            <person name="Sanchez-de la Vega G."/>
            <person name="Aguirre-Liguori J.A."/>
            <person name="Castellanos-Morales G."/>
            <person name="Gutierrez-Guerrero Y.T."/>
            <person name="Aguirre-Dugua X."/>
            <person name="Aguirre-Planter E."/>
            <person name="Tenaillon M.I."/>
            <person name="Lira-Saade R."/>
            <person name="Eguiarte L.E."/>
        </authorList>
    </citation>
    <scope>NUCLEOTIDE SEQUENCE [LARGE SCALE GENOMIC DNA]</scope>
    <source>
        <strain evidence="1">JBR-2021</strain>
    </source>
</reference>
<protein>
    <submittedName>
        <fullName evidence="1">Uncharacterized protein</fullName>
    </submittedName>
</protein>
<dbReference type="Proteomes" id="UP000685013">
    <property type="component" value="Chromosome 7"/>
</dbReference>
<name>A0AAV6NEH1_9ROSI</name>
<dbReference type="AlphaFoldDB" id="A0AAV6NEH1"/>
<organism evidence="1 2">
    <name type="scientific">Cucurbita argyrosperma subsp. sororia</name>
    <dbReference type="NCBI Taxonomy" id="37648"/>
    <lineage>
        <taxon>Eukaryota</taxon>
        <taxon>Viridiplantae</taxon>
        <taxon>Streptophyta</taxon>
        <taxon>Embryophyta</taxon>
        <taxon>Tracheophyta</taxon>
        <taxon>Spermatophyta</taxon>
        <taxon>Magnoliopsida</taxon>
        <taxon>eudicotyledons</taxon>
        <taxon>Gunneridae</taxon>
        <taxon>Pentapetalae</taxon>
        <taxon>rosids</taxon>
        <taxon>fabids</taxon>
        <taxon>Cucurbitales</taxon>
        <taxon>Cucurbitaceae</taxon>
        <taxon>Cucurbiteae</taxon>
        <taxon>Cucurbita</taxon>
    </lineage>
</organism>
<evidence type="ECO:0000313" key="2">
    <source>
        <dbReference type="Proteomes" id="UP000685013"/>
    </source>
</evidence>
<evidence type="ECO:0000313" key="1">
    <source>
        <dbReference type="EMBL" id="KAG6595466.1"/>
    </source>
</evidence>
<feature type="non-terminal residue" evidence="1">
    <location>
        <position position="1"/>
    </location>
</feature>